<reference evidence="2 3" key="1">
    <citation type="journal article" date="2019" name="Int. J. Syst. Evol. Microbiol.">
        <title>The Global Catalogue of Microorganisms (GCM) 10K type strain sequencing project: providing services to taxonomists for standard genome sequencing and annotation.</title>
        <authorList>
            <consortium name="The Broad Institute Genomics Platform"/>
            <consortium name="The Broad Institute Genome Sequencing Center for Infectious Disease"/>
            <person name="Wu L."/>
            <person name="Ma J."/>
        </authorList>
    </citation>
    <scope>NUCLEOTIDE SEQUENCE [LARGE SCALE GENOMIC DNA]</scope>
    <source>
        <strain evidence="2 3">JCM 15933</strain>
    </source>
</reference>
<dbReference type="Proteomes" id="UP001501470">
    <property type="component" value="Unassembled WGS sequence"/>
</dbReference>
<organism evidence="2 3">
    <name type="scientific">Dactylosporangium maewongense</name>
    <dbReference type="NCBI Taxonomy" id="634393"/>
    <lineage>
        <taxon>Bacteria</taxon>
        <taxon>Bacillati</taxon>
        <taxon>Actinomycetota</taxon>
        <taxon>Actinomycetes</taxon>
        <taxon>Micromonosporales</taxon>
        <taxon>Micromonosporaceae</taxon>
        <taxon>Dactylosporangium</taxon>
    </lineage>
</organism>
<feature type="region of interest" description="Disordered" evidence="1">
    <location>
        <begin position="1"/>
        <end position="76"/>
    </location>
</feature>
<gene>
    <name evidence="2" type="ORF">GCM10009827_036550</name>
</gene>
<proteinExistence type="predicted"/>
<accession>A0ABN2AGG2</accession>
<evidence type="ECO:0000256" key="1">
    <source>
        <dbReference type="SAM" id="MobiDB-lite"/>
    </source>
</evidence>
<evidence type="ECO:0000313" key="3">
    <source>
        <dbReference type="Proteomes" id="UP001501470"/>
    </source>
</evidence>
<feature type="compositionally biased region" description="Low complexity" evidence="1">
    <location>
        <begin position="18"/>
        <end position="27"/>
    </location>
</feature>
<sequence length="99" mass="9918">MPAITPVLPAAGFPPPRDTTLGTADGDAPADTDGDGDRDAEGDVEAPEPGSPARSAERRSSGVRPSTDARRSGCVNGYTMIAVSVTVTTPATATPIGPQ</sequence>
<name>A0ABN2AGG2_9ACTN</name>
<protein>
    <submittedName>
        <fullName evidence="2">Uncharacterized protein</fullName>
    </submittedName>
</protein>
<evidence type="ECO:0000313" key="2">
    <source>
        <dbReference type="EMBL" id="GAA1518137.1"/>
    </source>
</evidence>
<comment type="caution">
    <text evidence="2">The sequence shown here is derived from an EMBL/GenBank/DDBJ whole genome shotgun (WGS) entry which is preliminary data.</text>
</comment>
<dbReference type="EMBL" id="BAAAQD010000006">
    <property type="protein sequence ID" value="GAA1518137.1"/>
    <property type="molecule type" value="Genomic_DNA"/>
</dbReference>
<keyword evidence="3" id="KW-1185">Reference proteome</keyword>